<protein>
    <submittedName>
        <fullName evidence="2">Uncharacterized protein</fullName>
    </submittedName>
</protein>
<dbReference type="AlphaFoldDB" id="A0A0B2VLB0"/>
<dbReference type="Proteomes" id="UP000031036">
    <property type="component" value="Unassembled WGS sequence"/>
</dbReference>
<keyword evidence="3" id="KW-1185">Reference proteome</keyword>
<gene>
    <name evidence="2" type="ORF">Tcan_09009</name>
</gene>
<reference evidence="2 3" key="1">
    <citation type="submission" date="2014-11" db="EMBL/GenBank/DDBJ databases">
        <title>Genetic blueprint of the zoonotic pathogen Toxocara canis.</title>
        <authorList>
            <person name="Zhu X.-Q."/>
            <person name="Korhonen P.K."/>
            <person name="Cai H."/>
            <person name="Young N.D."/>
            <person name="Nejsum P."/>
            <person name="von Samson-Himmelstjerna G."/>
            <person name="Boag P.R."/>
            <person name="Tan P."/>
            <person name="Li Q."/>
            <person name="Min J."/>
            <person name="Yang Y."/>
            <person name="Wang X."/>
            <person name="Fang X."/>
            <person name="Hall R.S."/>
            <person name="Hofmann A."/>
            <person name="Sternberg P.W."/>
            <person name="Jex A.R."/>
            <person name="Gasser R.B."/>
        </authorList>
    </citation>
    <scope>NUCLEOTIDE SEQUENCE [LARGE SCALE GENOMIC DNA]</scope>
    <source>
        <strain evidence="2">PN_DK_2014</strain>
    </source>
</reference>
<organism evidence="2 3">
    <name type="scientific">Toxocara canis</name>
    <name type="common">Canine roundworm</name>
    <dbReference type="NCBI Taxonomy" id="6265"/>
    <lineage>
        <taxon>Eukaryota</taxon>
        <taxon>Metazoa</taxon>
        <taxon>Ecdysozoa</taxon>
        <taxon>Nematoda</taxon>
        <taxon>Chromadorea</taxon>
        <taxon>Rhabditida</taxon>
        <taxon>Spirurina</taxon>
        <taxon>Ascaridomorpha</taxon>
        <taxon>Ascaridoidea</taxon>
        <taxon>Toxocaridae</taxon>
        <taxon>Toxocara</taxon>
    </lineage>
</organism>
<sequence>MTIFAAQYTAKSRRHITNRNLSCAKFKCSRLNMCCLHYIAQLQTTTGADDVSCAHLARRQALAVPVCRIARIVSTRLRDAQRDASECNETHITNARIDRLGAPSAYVAAAKPDSVRSGDESWLQPKSAAASGSPPQVCI</sequence>
<accession>A0A0B2VLB0</accession>
<evidence type="ECO:0000313" key="3">
    <source>
        <dbReference type="Proteomes" id="UP000031036"/>
    </source>
</evidence>
<name>A0A0B2VLB0_TOXCA</name>
<evidence type="ECO:0000256" key="1">
    <source>
        <dbReference type="SAM" id="MobiDB-lite"/>
    </source>
</evidence>
<dbReference type="EMBL" id="JPKZ01001394">
    <property type="protein sequence ID" value="KHN82227.1"/>
    <property type="molecule type" value="Genomic_DNA"/>
</dbReference>
<evidence type="ECO:0000313" key="2">
    <source>
        <dbReference type="EMBL" id="KHN82227.1"/>
    </source>
</evidence>
<comment type="caution">
    <text evidence="2">The sequence shown here is derived from an EMBL/GenBank/DDBJ whole genome shotgun (WGS) entry which is preliminary data.</text>
</comment>
<feature type="region of interest" description="Disordered" evidence="1">
    <location>
        <begin position="115"/>
        <end position="139"/>
    </location>
</feature>
<proteinExistence type="predicted"/>